<evidence type="ECO:0000256" key="1">
    <source>
        <dbReference type="SAM" id="Coils"/>
    </source>
</evidence>
<dbReference type="Pfam" id="PF13591">
    <property type="entry name" value="MerR_2"/>
    <property type="match status" value="1"/>
</dbReference>
<accession>A0A9J6RH99</accession>
<organism evidence="2 3">
    <name type="scientific">Dasania phycosphaerae</name>
    <dbReference type="NCBI Taxonomy" id="2950436"/>
    <lineage>
        <taxon>Bacteria</taxon>
        <taxon>Pseudomonadati</taxon>
        <taxon>Pseudomonadota</taxon>
        <taxon>Gammaproteobacteria</taxon>
        <taxon>Cellvibrionales</taxon>
        <taxon>Spongiibacteraceae</taxon>
        <taxon>Dasania</taxon>
    </lineage>
</organism>
<keyword evidence="1" id="KW-0175">Coiled coil</keyword>
<evidence type="ECO:0000313" key="3">
    <source>
        <dbReference type="Proteomes" id="UP001069090"/>
    </source>
</evidence>
<gene>
    <name evidence="2" type="ORF">O0V09_00750</name>
</gene>
<dbReference type="Proteomes" id="UP001069090">
    <property type="component" value="Unassembled WGS sequence"/>
</dbReference>
<dbReference type="EMBL" id="JAPTGG010000001">
    <property type="protein sequence ID" value="MCZ0863705.1"/>
    <property type="molecule type" value="Genomic_DNA"/>
</dbReference>
<evidence type="ECO:0000313" key="2">
    <source>
        <dbReference type="EMBL" id="MCZ0863705.1"/>
    </source>
</evidence>
<dbReference type="Gene3D" id="1.10.1660.10">
    <property type="match status" value="1"/>
</dbReference>
<keyword evidence="3" id="KW-1185">Reference proteome</keyword>
<feature type="coiled-coil region" evidence="1">
    <location>
        <begin position="74"/>
        <end position="101"/>
    </location>
</feature>
<dbReference type="AlphaFoldDB" id="A0A9J6RH99"/>
<sequence length="101" mass="11781">MAEITLSLSINELCQLESIEREIIINIVEYGIAEPVAGQGSNDWVFDTSSVHWIKKAARLQRDLEIDWVAVALVIDLMQQKETLQQENLRYRHQLKRFIEK</sequence>
<dbReference type="RefSeq" id="WP_258329851.1">
    <property type="nucleotide sequence ID" value="NZ_JAPTGG010000001.1"/>
</dbReference>
<proteinExistence type="predicted"/>
<protein>
    <submittedName>
        <fullName evidence="2">Chaperone modulatory protein CbpM</fullName>
    </submittedName>
</protein>
<comment type="caution">
    <text evidence="2">The sequence shown here is derived from an EMBL/GenBank/DDBJ whole genome shotgun (WGS) entry which is preliminary data.</text>
</comment>
<name>A0A9J6RH99_9GAMM</name>
<reference evidence="2 3" key="1">
    <citation type="submission" date="2022-12" db="EMBL/GenBank/DDBJ databases">
        <title>Dasania phycosphaerae sp. nov., isolated from particulate material of the south coast of Korea.</title>
        <authorList>
            <person name="Jiang Y."/>
        </authorList>
    </citation>
    <scope>NUCLEOTIDE SEQUENCE [LARGE SCALE GENOMIC DNA]</scope>
    <source>
        <strain evidence="2 3">GY-19</strain>
    </source>
</reference>